<reference evidence="1" key="1">
    <citation type="submission" date="2023-08" db="EMBL/GenBank/DDBJ databases">
        <title>Chromosome-level Genome Assembly of mud carp (Cirrhinus molitorella).</title>
        <authorList>
            <person name="Liu H."/>
        </authorList>
    </citation>
    <scope>NUCLEOTIDE SEQUENCE</scope>
    <source>
        <strain evidence="1">Prfri</strain>
        <tissue evidence="1">Muscle</tissue>
    </source>
</reference>
<evidence type="ECO:0000313" key="2">
    <source>
        <dbReference type="Proteomes" id="UP001187343"/>
    </source>
</evidence>
<gene>
    <name evidence="1" type="ORF">Q8A67_004247</name>
</gene>
<evidence type="ECO:0000313" key="1">
    <source>
        <dbReference type="EMBL" id="KAK2912114.1"/>
    </source>
</evidence>
<organism evidence="1 2">
    <name type="scientific">Cirrhinus molitorella</name>
    <name type="common">mud carp</name>
    <dbReference type="NCBI Taxonomy" id="172907"/>
    <lineage>
        <taxon>Eukaryota</taxon>
        <taxon>Metazoa</taxon>
        <taxon>Chordata</taxon>
        <taxon>Craniata</taxon>
        <taxon>Vertebrata</taxon>
        <taxon>Euteleostomi</taxon>
        <taxon>Actinopterygii</taxon>
        <taxon>Neopterygii</taxon>
        <taxon>Teleostei</taxon>
        <taxon>Ostariophysi</taxon>
        <taxon>Cypriniformes</taxon>
        <taxon>Cyprinidae</taxon>
        <taxon>Labeoninae</taxon>
        <taxon>Labeonini</taxon>
        <taxon>Cirrhinus</taxon>
    </lineage>
</organism>
<dbReference type="AlphaFoldDB" id="A0AA88Q9H0"/>
<proteinExistence type="predicted"/>
<sequence length="69" mass="7880">MNSVHELMGMIRSKKPSAGFVLHSGLKEAFHQELWKTESSLIQSTPHETQPLFLPLNHCLDEVDRIQPN</sequence>
<protein>
    <submittedName>
        <fullName evidence="1">Uncharacterized protein</fullName>
    </submittedName>
</protein>
<dbReference type="EMBL" id="JAUYZG010000003">
    <property type="protein sequence ID" value="KAK2912114.1"/>
    <property type="molecule type" value="Genomic_DNA"/>
</dbReference>
<accession>A0AA88Q9H0</accession>
<comment type="caution">
    <text evidence="1">The sequence shown here is derived from an EMBL/GenBank/DDBJ whole genome shotgun (WGS) entry which is preliminary data.</text>
</comment>
<dbReference type="Proteomes" id="UP001187343">
    <property type="component" value="Unassembled WGS sequence"/>
</dbReference>
<keyword evidence="2" id="KW-1185">Reference proteome</keyword>
<name>A0AA88Q9H0_9TELE</name>